<dbReference type="FunCoup" id="A0A1D2VGP0">
    <property type="interactions" value="14"/>
</dbReference>
<protein>
    <submittedName>
        <fullName evidence="2">Zincin</fullName>
    </submittedName>
</protein>
<accession>A0A1D2VGP0</accession>
<dbReference type="OrthoDB" id="4689212at2759"/>
<feature type="non-terminal residue" evidence="2">
    <location>
        <position position="199"/>
    </location>
</feature>
<dbReference type="InterPro" id="IPR024079">
    <property type="entry name" value="MetalloPept_cat_dom_sf"/>
</dbReference>
<dbReference type="InParanoid" id="A0A1D2VGP0"/>
<dbReference type="GO" id="GO:0005576">
    <property type="term" value="C:extracellular region"/>
    <property type="evidence" value="ECO:0007669"/>
    <property type="project" value="TreeGrafter"/>
</dbReference>
<dbReference type="GO" id="GO:0009986">
    <property type="term" value="C:cell surface"/>
    <property type="evidence" value="ECO:0007669"/>
    <property type="project" value="TreeGrafter"/>
</dbReference>
<dbReference type="AlphaFoldDB" id="A0A1D2VGP0"/>
<organism evidence="2 3">
    <name type="scientific">Ascoidea rubescens DSM 1968</name>
    <dbReference type="NCBI Taxonomy" id="1344418"/>
    <lineage>
        <taxon>Eukaryota</taxon>
        <taxon>Fungi</taxon>
        <taxon>Dikarya</taxon>
        <taxon>Ascomycota</taxon>
        <taxon>Saccharomycotina</taxon>
        <taxon>Saccharomycetes</taxon>
        <taxon>Ascoideaceae</taxon>
        <taxon>Ascoidea</taxon>
    </lineage>
</organism>
<dbReference type="SUPFAM" id="SSF55486">
    <property type="entry name" value="Metalloproteases ('zincins'), catalytic domain"/>
    <property type="match status" value="1"/>
</dbReference>
<feature type="non-terminal residue" evidence="2">
    <location>
        <position position="1"/>
    </location>
</feature>
<evidence type="ECO:0000313" key="2">
    <source>
        <dbReference type="EMBL" id="ODV60828.1"/>
    </source>
</evidence>
<dbReference type="STRING" id="1344418.A0A1D2VGP0"/>
<dbReference type="Pfam" id="PF13933">
    <property type="entry name" value="HRXXH"/>
    <property type="match status" value="1"/>
</dbReference>
<evidence type="ECO:0000313" key="3">
    <source>
        <dbReference type="Proteomes" id="UP000095038"/>
    </source>
</evidence>
<dbReference type="GO" id="GO:0008237">
    <property type="term" value="F:metallopeptidase activity"/>
    <property type="evidence" value="ECO:0007669"/>
    <property type="project" value="InterPro"/>
</dbReference>
<dbReference type="InterPro" id="IPR039124">
    <property type="entry name" value="PRA1-like"/>
</dbReference>
<dbReference type="PANTHER" id="PTHR39399:SF1">
    <property type="entry name" value="PROTEIN ZPS1"/>
    <property type="match status" value="1"/>
</dbReference>
<dbReference type="GeneID" id="30963499"/>
<sequence length="199" mass="22669">TPTFPTIHSSCNATERRKLEYMFKESLEVVAKGRNHILNEGNNYEVFKRWFGEDGDMFVVLGIFDYVLQGNKDGILFRCDDADGSCAKNPTWGGHHRTDPKYENETVICENFYRSRKTLLDICGSNTISEDGPANYASVDLVHRYFHVPSMSRGIVIEEDYDDLEEFAQNNGTYASRNVDNLLHYLADSYGHDIQEGGC</sequence>
<evidence type="ECO:0000259" key="1">
    <source>
        <dbReference type="Pfam" id="PF13933"/>
    </source>
</evidence>
<dbReference type="RefSeq" id="XP_020047135.1">
    <property type="nucleotide sequence ID" value="XM_020189863.1"/>
</dbReference>
<dbReference type="InterPro" id="IPR029482">
    <property type="entry name" value="HRXXH"/>
</dbReference>
<dbReference type="Proteomes" id="UP000095038">
    <property type="component" value="Unassembled WGS sequence"/>
</dbReference>
<reference evidence="3" key="1">
    <citation type="submission" date="2016-05" db="EMBL/GenBank/DDBJ databases">
        <title>Comparative genomics of biotechnologically important yeasts.</title>
        <authorList>
            <consortium name="DOE Joint Genome Institute"/>
            <person name="Riley R."/>
            <person name="Haridas S."/>
            <person name="Wolfe K.H."/>
            <person name="Lopes M.R."/>
            <person name="Hittinger C.T."/>
            <person name="Goker M."/>
            <person name="Salamov A."/>
            <person name="Wisecaver J."/>
            <person name="Long T.M."/>
            <person name="Aerts A.L."/>
            <person name="Barry K."/>
            <person name="Choi C."/>
            <person name="Clum A."/>
            <person name="Coughlan A.Y."/>
            <person name="Deshpande S."/>
            <person name="Douglass A.P."/>
            <person name="Hanson S.J."/>
            <person name="Klenk H.-P."/>
            <person name="Labutti K."/>
            <person name="Lapidus A."/>
            <person name="Lindquist E."/>
            <person name="Lipzen A."/>
            <person name="Meier-Kolthoff J.P."/>
            <person name="Ohm R.A."/>
            <person name="Otillar R.P."/>
            <person name="Pangilinan J."/>
            <person name="Peng Y."/>
            <person name="Rokas A."/>
            <person name="Rosa C.A."/>
            <person name="Scheuner C."/>
            <person name="Sibirny A.A."/>
            <person name="Slot J.C."/>
            <person name="Stielow J.B."/>
            <person name="Sun H."/>
            <person name="Kurtzman C.P."/>
            <person name="Blackwell M."/>
            <person name="Grigoriev I.V."/>
            <person name="Jeffries T.W."/>
        </authorList>
    </citation>
    <scope>NUCLEOTIDE SEQUENCE [LARGE SCALE GENOMIC DNA]</scope>
    <source>
        <strain evidence="3">DSM 1968</strain>
    </source>
</reference>
<dbReference type="GO" id="GO:0005178">
    <property type="term" value="F:integrin binding"/>
    <property type="evidence" value="ECO:0007669"/>
    <property type="project" value="TreeGrafter"/>
</dbReference>
<feature type="domain" description="Putative peptidase" evidence="1">
    <location>
        <begin position="2"/>
        <end position="199"/>
    </location>
</feature>
<name>A0A1D2VGP0_9ASCO</name>
<gene>
    <name evidence="2" type="ORF">ASCRUDRAFT_24696</name>
</gene>
<dbReference type="GO" id="GO:0008270">
    <property type="term" value="F:zinc ion binding"/>
    <property type="evidence" value="ECO:0007669"/>
    <property type="project" value="TreeGrafter"/>
</dbReference>
<keyword evidence="3" id="KW-1185">Reference proteome</keyword>
<dbReference type="Gene3D" id="3.40.390.10">
    <property type="entry name" value="Collagenase (Catalytic Domain)"/>
    <property type="match status" value="1"/>
</dbReference>
<dbReference type="EMBL" id="KV454481">
    <property type="protein sequence ID" value="ODV60828.1"/>
    <property type="molecule type" value="Genomic_DNA"/>
</dbReference>
<proteinExistence type="predicted"/>
<dbReference type="GO" id="GO:0009277">
    <property type="term" value="C:fungal-type cell wall"/>
    <property type="evidence" value="ECO:0007669"/>
    <property type="project" value="EnsemblFungi"/>
</dbReference>
<dbReference type="PANTHER" id="PTHR39399">
    <property type="entry name" value="PROTEIN ZPS1"/>
    <property type="match status" value="1"/>
</dbReference>